<dbReference type="PANTHER" id="PTHR35176:SF6">
    <property type="entry name" value="HEME OXYGENASE HI_0854-RELATED"/>
    <property type="match status" value="1"/>
</dbReference>
<gene>
    <name evidence="3" type="ORF">ACFSYJ_20220</name>
</gene>
<dbReference type="Proteomes" id="UP001597419">
    <property type="component" value="Unassembled WGS sequence"/>
</dbReference>
<dbReference type="NCBIfam" id="TIGR03618">
    <property type="entry name" value="Rv1155_F420"/>
    <property type="match status" value="1"/>
</dbReference>
<accession>A0ABW5GJC7</accession>
<dbReference type="InterPro" id="IPR019920">
    <property type="entry name" value="F420-binding_dom_put"/>
</dbReference>
<evidence type="ECO:0000313" key="4">
    <source>
        <dbReference type="Proteomes" id="UP001597419"/>
    </source>
</evidence>
<dbReference type="RefSeq" id="WP_345406356.1">
    <property type="nucleotide sequence ID" value="NZ_BAABHG010000020.1"/>
</dbReference>
<keyword evidence="4" id="KW-1185">Reference proteome</keyword>
<dbReference type="InterPro" id="IPR011576">
    <property type="entry name" value="Pyridox_Oxase_N"/>
</dbReference>
<sequence length="130" mass="14449">MGIPLDEAVRELVDGRNFATAATVNPDGSPQTSIIWVGRDGDDVLFSATEARLKVRNLRRDPRISLSILDGENPYRYAEIRGTVTIEDDPARSLPTALSHKYLGKPYPEEPPEVVRVIVRVHAEKIVSFP</sequence>
<dbReference type="InterPro" id="IPR052019">
    <property type="entry name" value="F420H2_bilvrd_red/Heme_oxyg"/>
</dbReference>
<dbReference type="Pfam" id="PF01243">
    <property type="entry name" value="PNPOx_N"/>
    <property type="match status" value="1"/>
</dbReference>
<dbReference type="SUPFAM" id="SSF50475">
    <property type="entry name" value="FMN-binding split barrel"/>
    <property type="match status" value="1"/>
</dbReference>
<dbReference type="Gene3D" id="2.30.110.10">
    <property type="entry name" value="Electron Transport, Fmn-binding Protein, Chain A"/>
    <property type="match status" value="1"/>
</dbReference>
<evidence type="ECO:0000259" key="2">
    <source>
        <dbReference type="Pfam" id="PF01243"/>
    </source>
</evidence>
<dbReference type="PANTHER" id="PTHR35176">
    <property type="entry name" value="HEME OXYGENASE HI_0854-RELATED"/>
    <property type="match status" value="1"/>
</dbReference>
<dbReference type="EMBL" id="JBHUKU010000009">
    <property type="protein sequence ID" value="MFD2460943.1"/>
    <property type="molecule type" value="Genomic_DNA"/>
</dbReference>
<evidence type="ECO:0000313" key="3">
    <source>
        <dbReference type="EMBL" id="MFD2460943.1"/>
    </source>
</evidence>
<protein>
    <submittedName>
        <fullName evidence="3">PPOX class F420-dependent oxidoreductase</fullName>
    </submittedName>
</protein>
<organism evidence="3 4">
    <name type="scientific">Amycolatopsis samaneae</name>
    <dbReference type="NCBI Taxonomy" id="664691"/>
    <lineage>
        <taxon>Bacteria</taxon>
        <taxon>Bacillati</taxon>
        <taxon>Actinomycetota</taxon>
        <taxon>Actinomycetes</taxon>
        <taxon>Pseudonocardiales</taxon>
        <taxon>Pseudonocardiaceae</taxon>
        <taxon>Amycolatopsis</taxon>
    </lineage>
</organism>
<proteinExistence type="predicted"/>
<comment type="caution">
    <text evidence="3">The sequence shown here is derived from an EMBL/GenBank/DDBJ whole genome shotgun (WGS) entry which is preliminary data.</text>
</comment>
<feature type="domain" description="Pyridoxamine 5'-phosphate oxidase N-terminal" evidence="2">
    <location>
        <begin position="5"/>
        <end position="126"/>
    </location>
</feature>
<dbReference type="InterPro" id="IPR012349">
    <property type="entry name" value="Split_barrel_FMN-bd"/>
</dbReference>
<reference evidence="4" key="1">
    <citation type="journal article" date="2019" name="Int. J. Syst. Evol. Microbiol.">
        <title>The Global Catalogue of Microorganisms (GCM) 10K type strain sequencing project: providing services to taxonomists for standard genome sequencing and annotation.</title>
        <authorList>
            <consortium name="The Broad Institute Genomics Platform"/>
            <consortium name="The Broad Institute Genome Sequencing Center for Infectious Disease"/>
            <person name="Wu L."/>
            <person name="Ma J."/>
        </authorList>
    </citation>
    <scope>NUCLEOTIDE SEQUENCE [LARGE SCALE GENOMIC DNA]</scope>
    <source>
        <strain evidence="4">CGMCC 4.7643</strain>
    </source>
</reference>
<name>A0ABW5GJC7_9PSEU</name>
<evidence type="ECO:0000256" key="1">
    <source>
        <dbReference type="ARBA" id="ARBA00023002"/>
    </source>
</evidence>
<keyword evidence="1" id="KW-0560">Oxidoreductase</keyword>